<evidence type="ECO:0000256" key="3">
    <source>
        <dbReference type="ARBA" id="ARBA00022723"/>
    </source>
</evidence>
<comment type="cofactor">
    <cofactor evidence="1">
        <name>FAD</name>
        <dbReference type="ChEBI" id="CHEBI:57692"/>
    </cofactor>
</comment>
<dbReference type="PANTHER" id="PTHR11748:SF119">
    <property type="entry name" value="D-2-HYDROXYGLUTARATE DEHYDROGENASE"/>
    <property type="match status" value="1"/>
</dbReference>
<dbReference type="InterPro" id="IPR017900">
    <property type="entry name" value="4Fe4S_Fe_S_CS"/>
</dbReference>
<dbReference type="GO" id="GO:0008720">
    <property type="term" value="F:D-lactate dehydrogenase (NAD+) activity"/>
    <property type="evidence" value="ECO:0007669"/>
    <property type="project" value="TreeGrafter"/>
</dbReference>
<dbReference type="Gene3D" id="1.10.45.10">
    <property type="entry name" value="Vanillyl-alcohol Oxidase, Chain A, domain 4"/>
    <property type="match status" value="1"/>
</dbReference>
<dbReference type="EMBL" id="BNCJ01000038">
    <property type="protein sequence ID" value="GHF74219.1"/>
    <property type="molecule type" value="Genomic_DNA"/>
</dbReference>
<dbReference type="InterPro" id="IPR016171">
    <property type="entry name" value="Vanillyl_alc_oxidase_C-sub2"/>
</dbReference>
<evidence type="ECO:0000313" key="10">
    <source>
        <dbReference type="Proteomes" id="UP000626220"/>
    </source>
</evidence>
<dbReference type="GO" id="GO:0071949">
    <property type="term" value="F:FAD binding"/>
    <property type="evidence" value="ECO:0007669"/>
    <property type="project" value="InterPro"/>
</dbReference>
<dbReference type="GO" id="GO:0046872">
    <property type="term" value="F:metal ion binding"/>
    <property type="evidence" value="ECO:0007669"/>
    <property type="project" value="UniProtKB-KW"/>
</dbReference>
<reference evidence="9" key="1">
    <citation type="journal article" date="2014" name="Int. J. Syst. Evol. Microbiol.">
        <title>Complete genome sequence of Corynebacterium casei LMG S-19264T (=DSM 44701T), isolated from a smear-ripened cheese.</title>
        <authorList>
            <consortium name="US DOE Joint Genome Institute (JGI-PGF)"/>
            <person name="Walter F."/>
            <person name="Albersmeier A."/>
            <person name="Kalinowski J."/>
            <person name="Ruckert C."/>
        </authorList>
    </citation>
    <scope>NUCLEOTIDE SEQUENCE</scope>
    <source>
        <strain evidence="9">KCTC 42650</strain>
    </source>
</reference>
<evidence type="ECO:0000256" key="4">
    <source>
        <dbReference type="ARBA" id="ARBA00022827"/>
    </source>
</evidence>
<evidence type="ECO:0000256" key="7">
    <source>
        <dbReference type="ARBA" id="ARBA00023014"/>
    </source>
</evidence>
<dbReference type="Pfam" id="PF13183">
    <property type="entry name" value="Fer4_8"/>
    <property type="match status" value="1"/>
</dbReference>
<dbReference type="InterPro" id="IPR036318">
    <property type="entry name" value="FAD-bd_PCMH-like_sf"/>
</dbReference>
<dbReference type="InterPro" id="IPR004113">
    <property type="entry name" value="FAD-bd_oxidored_4_C"/>
</dbReference>
<protein>
    <submittedName>
        <fullName evidence="9">Glycolate oxidase</fullName>
    </submittedName>
</protein>
<name>A0A8J3H1S2_9RHOB</name>
<gene>
    <name evidence="9" type="ORF">GCM10017056_51160</name>
</gene>
<dbReference type="InterPro" id="IPR017896">
    <property type="entry name" value="4Fe4S_Fe-S-bd"/>
</dbReference>
<dbReference type="PROSITE" id="PS51387">
    <property type="entry name" value="FAD_PCMH"/>
    <property type="match status" value="1"/>
</dbReference>
<keyword evidence="2" id="KW-0285">Flavoprotein</keyword>
<evidence type="ECO:0000259" key="8">
    <source>
        <dbReference type="PROSITE" id="PS51387"/>
    </source>
</evidence>
<evidence type="ECO:0000313" key="9">
    <source>
        <dbReference type="EMBL" id="GHF74219.1"/>
    </source>
</evidence>
<keyword evidence="3" id="KW-0479">Metal-binding</keyword>
<dbReference type="AlphaFoldDB" id="A0A8J3H1S2"/>
<dbReference type="Gene3D" id="3.30.43.10">
    <property type="entry name" value="Uridine Diphospho-n-acetylenolpyruvylglucosamine Reductase, domain 2"/>
    <property type="match status" value="1"/>
</dbReference>
<accession>A0A8J3H1S2</accession>
<dbReference type="PROSITE" id="PS00198">
    <property type="entry name" value="4FE4S_FER_1"/>
    <property type="match status" value="1"/>
</dbReference>
<keyword evidence="7" id="KW-0411">Iron-sulfur</keyword>
<reference evidence="9" key="2">
    <citation type="submission" date="2020-09" db="EMBL/GenBank/DDBJ databases">
        <authorList>
            <person name="Sun Q."/>
            <person name="Kim S."/>
        </authorList>
    </citation>
    <scope>NUCLEOTIDE SEQUENCE</scope>
    <source>
        <strain evidence="9">KCTC 42650</strain>
    </source>
</reference>
<dbReference type="InterPro" id="IPR016169">
    <property type="entry name" value="FAD-bd_PCMH_sub2"/>
</dbReference>
<keyword evidence="4" id="KW-0274">FAD</keyword>
<keyword evidence="5" id="KW-0560">Oxidoreductase</keyword>
<keyword evidence="6" id="KW-0408">Iron</keyword>
<dbReference type="InterPro" id="IPR006094">
    <property type="entry name" value="Oxid_FAD_bind_N"/>
</dbReference>
<dbReference type="InterPro" id="IPR016167">
    <property type="entry name" value="FAD-bd_PCMH_sub1"/>
</dbReference>
<dbReference type="SUPFAM" id="SSF55103">
    <property type="entry name" value="FAD-linked oxidases, C-terminal domain"/>
    <property type="match status" value="1"/>
</dbReference>
<dbReference type="SUPFAM" id="SSF46548">
    <property type="entry name" value="alpha-helical ferredoxin"/>
    <property type="match status" value="1"/>
</dbReference>
<organism evidence="9 10">
    <name type="scientific">Seohaeicola zhoushanensis</name>
    <dbReference type="NCBI Taxonomy" id="1569283"/>
    <lineage>
        <taxon>Bacteria</taxon>
        <taxon>Pseudomonadati</taxon>
        <taxon>Pseudomonadota</taxon>
        <taxon>Alphaproteobacteria</taxon>
        <taxon>Rhodobacterales</taxon>
        <taxon>Roseobacteraceae</taxon>
        <taxon>Seohaeicola</taxon>
    </lineage>
</organism>
<comment type="caution">
    <text evidence="9">The sequence shown here is derived from an EMBL/GenBank/DDBJ whole genome shotgun (WGS) entry which is preliminary data.</text>
</comment>
<dbReference type="Proteomes" id="UP000626220">
    <property type="component" value="Unassembled WGS sequence"/>
</dbReference>
<dbReference type="GO" id="GO:1903457">
    <property type="term" value="P:lactate catabolic process"/>
    <property type="evidence" value="ECO:0007669"/>
    <property type="project" value="TreeGrafter"/>
</dbReference>
<dbReference type="GO" id="GO:0004458">
    <property type="term" value="F:D-lactate dehydrogenase (cytochrome) activity"/>
    <property type="evidence" value="ECO:0007669"/>
    <property type="project" value="TreeGrafter"/>
</dbReference>
<dbReference type="SUPFAM" id="SSF56176">
    <property type="entry name" value="FAD-binding/transporter-associated domain-like"/>
    <property type="match status" value="1"/>
</dbReference>
<dbReference type="PANTHER" id="PTHR11748">
    <property type="entry name" value="D-LACTATE DEHYDROGENASE"/>
    <property type="match status" value="1"/>
</dbReference>
<dbReference type="InterPro" id="IPR016164">
    <property type="entry name" value="FAD-linked_Oxase-like_C"/>
</dbReference>
<sequence>MNSLNLGKLKGEIEGDVLDGAFDRGRYATDASFYQIVPRAVVVPKRWEDVEATLAFARASGVPLLARGGGTSQSGQTINDAIVVDFSKFLNRVLDYDPQARRVTVEPGIVLDELNRKLARDGLWFPVDVSTASRATIGGMAANNSCGSRSRYYGKMRDNTLSIDGMLANGERRHFGAVERSVNDALFRDMLALGAREADEIAARFPKVSRRVGGYNIDALVPDGPTNNMAHLLVGSEGTLAVSERLELKLSPTLKRKALGVCHFPTFYEAMDAAQHIVKLDPVAVELVDHNMIRLGRDIPQFRPIVEEFVRGEPAALLLVEFAEPDPAENRRRLTALGELMAELGFRWGDPTRKEGGVIEAEDPAFQARIWGVRTQGLNIMMSMRSEGKPVSFVEDCAVELEHLAEFTDRLTGVFRKHGTDGTWYAHASVGLLHVRPVLNLKQELGARQLRAIAEESFEIVAEYKGSHSGEHGDGIVRSEFHEKMFGARMVRSFEEVKDRFDPAGVLNPGKIVRAPKMDDRTLFRTPPGYKAEPRESVFDWGAWPGGLLGAAEMCNNNGECRKLAGGSMCPSYRATRNERDLTRGRANTLRLALTGQLGPGAFESDEMQETMKLCVSCKSCKSECPMSVDMAKMKIEVMAARAKARGVPLRERLVANLPRYAPLASRLRWLANARDRLPGLAALSEKTLGFSARRKLPEWRKPFAHPRTTGDVLIFADTFSRHFEPENLEAAVKVLTRAGYDVGIATAEGADAARPLCCGRSYLSAGLVERAKEEMRRSAEVFAEAIRAGRTVIGLEPSCVLTFRDEAPMLLGDAWTGEMGREVLIFEEFVARELKAGRFELPLAPIGARALLHGHCHQKAFGLMGPIQAALAAVPELAVEVIESSCCGMAGPFGYQAETYEVSRAMAELSLAPAVRAAPQDALIVADGTSCRSQIADFGGREALHVARILALSSDAAMKEAS</sequence>
<evidence type="ECO:0000256" key="1">
    <source>
        <dbReference type="ARBA" id="ARBA00001974"/>
    </source>
</evidence>
<dbReference type="InterPro" id="IPR016166">
    <property type="entry name" value="FAD-bd_PCMH"/>
</dbReference>
<feature type="domain" description="FAD-binding PCMH-type" evidence="8">
    <location>
        <begin position="34"/>
        <end position="253"/>
    </location>
</feature>
<evidence type="ECO:0000256" key="2">
    <source>
        <dbReference type="ARBA" id="ARBA00022630"/>
    </source>
</evidence>
<dbReference type="Pfam" id="PF01565">
    <property type="entry name" value="FAD_binding_4"/>
    <property type="match status" value="1"/>
</dbReference>
<evidence type="ECO:0000256" key="6">
    <source>
        <dbReference type="ARBA" id="ARBA00023004"/>
    </source>
</evidence>
<dbReference type="Pfam" id="PF02913">
    <property type="entry name" value="FAD-oxidase_C"/>
    <property type="match status" value="1"/>
</dbReference>
<dbReference type="GO" id="GO:0051536">
    <property type="term" value="F:iron-sulfur cluster binding"/>
    <property type="evidence" value="ECO:0007669"/>
    <property type="project" value="UniProtKB-KW"/>
</dbReference>
<keyword evidence="10" id="KW-1185">Reference proteome</keyword>
<dbReference type="Gene3D" id="3.30.70.2740">
    <property type="match status" value="1"/>
</dbReference>
<evidence type="ECO:0000256" key="5">
    <source>
        <dbReference type="ARBA" id="ARBA00023002"/>
    </source>
</evidence>
<dbReference type="RefSeq" id="WP_189682977.1">
    <property type="nucleotide sequence ID" value="NZ_BNCJ01000038.1"/>
</dbReference>
<dbReference type="Gene3D" id="3.30.465.10">
    <property type="match status" value="1"/>
</dbReference>
<proteinExistence type="predicted"/>